<dbReference type="Gene3D" id="1.20.200.10">
    <property type="entry name" value="Fumarase/aspartase (Central domain)"/>
    <property type="match status" value="1"/>
</dbReference>
<dbReference type="EMBL" id="CP049257">
    <property type="protein sequence ID" value="QIG42955.1"/>
    <property type="molecule type" value="Genomic_DNA"/>
</dbReference>
<evidence type="ECO:0000256" key="1">
    <source>
        <dbReference type="ARBA" id="ARBA00023239"/>
    </source>
</evidence>
<sequence length="480" mass="48574">MELRSLVAQARGREPVAPLLTDAALTALDEGSRQLAELAAGGEVYGLSTGVGALRDVAVDADGGVPLRLWRSHAARFGPELDDADARAVLLARLAQLAAGPSGVSPALAVALEGAVVAGAVPVLHEYGAVGTADLSVLAELALALVGEGPWRGAAPPPAVPAVSDALPFLSSNAATVGTGALVHADLVGVLAAAERVAALSCLALRGAREAYDPRVFDERRDPEAAAVAARLTALLDAASERGARLQDPFALRTLPQVHGVATAALGGLEAALRAELDHPRENPLPLPGAALHHGQFLTQRLAAALDATREALVGVVTLSQARLAALVDPRLSGLAAFLADGPPGSSGVMILEYVAADLAARVRGVALATTLTRTTLSLGLEETASHATQGVHAARAVAGLLPDLLACELLAAARALRLDPARVPDGGPAADLAHCALAALGDVPLADHPLGDELRAAADLVRDWAADPAVSRSAPPRGR</sequence>
<organism evidence="2 3">
    <name type="scientific">Nocardioides anomalus</name>
    <dbReference type="NCBI Taxonomy" id="2712223"/>
    <lineage>
        <taxon>Bacteria</taxon>
        <taxon>Bacillati</taxon>
        <taxon>Actinomycetota</taxon>
        <taxon>Actinomycetes</taxon>
        <taxon>Propionibacteriales</taxon>
        <taxon>Nocardioidaceae</taxon>
        <taxon>Nocardioides</taxon>
    </lineage>
</organism>
<gene>
    <name evidence="2" type="ORF">G5V58_09440</name>
</gene>
<dbReference type="Gene3D" id="1.10.275.10">
    <property type="entry name" value="Fumarase/aspartase (N-terminal domain)"/>
    <property type="match status" value="1"/>
</dbReference>
<dbReference type="InterPro" id="IPR008948">
    <property type="entry name" value="L-Aspartase-like"/>
</dbReference>
<evidence type="ECO:0000313" key="2">
    <source>
        <dbReference type="EMBL" id="QIG42955.1"/>
    </source>
</evidence>
<name>A0A6G6WCY0_9ACTN</name>
<dbReference type="InterPro" id="IPR024083">
    <property type="entry name" value="Fumarase/histidase_N"/>
</dbReference>
<dbReference type="Pfam" id="PF00221">
    <property type="entry name" value="Lyase_aromatic"/>
    <property type="match status" value="1"/>
</dbReference>
<dbReference type="AlphaFoldDB" id="A0A6G6WCY0"/>
<accession>A0A6G6WCY0</accession>
<keyword evidence="3" id="KW-1185">Reference proteome</keyword>
<protein>
    <submittedName>
        <fullName evidence="2">Aromatic amino acid lyase</fullName>
    </submittedName>
</protein>
<reference evidence="2 3" key="1">
    <citation type="submission" date="2020-02" db="EMBL/GenBank/DDBJ databases">
        <title>Full genome sequence of Nocardioides sp. R-3366.</title>
        <authorList>
            <person name="Im W.-T."/>
        </authorList>
    </citation>
    <scope>NUCLEOTIDE SEQUENCE [LARGE SCALE GENOMIC DNA]</scope>
    <source>
        <strain evidence="2 3">R-3366</strain>
    </source>
</reference>
<dbReference type="KEGG" id="nano:G5V58_09440"/>
<dbReference type="PANTHER" id="PTHR10362">
    <property type="entry name" value="HISTIDINE AMMONIA-LYASE"/>
    <property type="match status" value="1"/>
</dbReference>
<dbReference type="InterPro" id="IPR001106">
    <property type="entry name" value="Aromatic_Lyase"/>
</dbReference>
<dbReference type="GO" id="GO:0016841">
    <property type="term" value="F:ammonia-lyase activity"/>
    <property type="evidence" value="ECO:0007669"/>
    <property type="project" value="UniProtKB-ARBA"/>
</dbReference>
<keyword evidence="1 2" id="KW-0456">Lyase</keyword>
<proteinExistence type="predicted"/>
<dbReference type="SUPFAM" id="SSF48557">
    <property type="entry name" value="L-aspartase-like"/>
    <property type="match status" value="1"/>
</dbReference>
<evidence type="ECO:0000313" key="3">
    <source>
        <dbReference type="Proteomes" id="UP000502996"/>
    </source>
</evidence>
<dbReference type="Proteomes" id="UP000502996">
    <property type="component" value="Chromosome"/>
</dbReference>
<dbReference type="RefSeq" id="WP_165231514.1">
    <property type="nucleotide sequence ID" value="NZ_CP049257.1"/>
</dbReference>